<dbReference type="STRING" id="589924.Ferp_0441"/>
<dbReference type="PaxDb" id="589924-Ferp_0441"/>
<evidence type="ECO:0000313" key="1">
    <source>
        <dbReference type="EMBL" id="ADC64616.1"/>
    </source>
</evidence>
<evidence type="ECO:0008006" key="3">
    <source>
        <dbReference type="Google" id="ProtNLM"/>
    </source>
</evidence>
<dbReference type="HOGENOM" id="CLU_431902_0_0_2"/>
<organism evidence="1 2">
    <name type="scientific">Ferroglobus placidus (strain DSM 10642 / AEDII12DO)</name>
    <dbReference type="NCBI Taxonomy" id="589924"/>
    <lineage>
        <taxon>Archaea</taxon>
        <taxon>Methanobacteriati</taxon>
        <taxon>Methanobacteriota</taxon>
        <taxon>Archaeoglobi</taxon>
        <taxon>Archaeoglobales</taxon>
        <taxon>Archaeoglobaceae</taxon>
        <taxon>Ferroglobus</taxon>
    </lineage>
</organism>
<protein>
    <recommendedName>
        <fullName evidence="3">NurA domain-containing protein</fullName>
    </recommendedName>
</protein>
<dbReference type="EMBL" id="CP001899">
    <property type="protein sequence ID" value="ADC64616.1"/>
    <property type="molecule type" value="Genomic_DNA"/>
</dbReference>
<dbReference type="AlphaFoldDB" id="D3S2Y3"/>
<dbReference type="GeneID" id="8777939"/>
<reference evidence="1 2" key="2">
    <citation type="journal article" date="2011" name="Stand. Genomic Sci.">
        <title>Complete genome sequence of Ferroglobus placidus AEDII12DO.</title>
        <authorList>
            <person name="Anderson I."/>
            <person name="Risso C."/>
            <person name="Holmes D."/>
            <person name="Lucas S."/>
            <person name="Copeland A."/>
            <person name="Lapidus A."/>
            <person name="Cheng J.F."/>
            <person name="Bruce D."/>
            <person name="Goodwin L."/>
            <person name="Pitluck S."/>
            <person name="Saunders E."/>
            <person name="Brettin T."/>
            <person name="Detter J.C."/>
            <person name="Han C."/>
            <person name="Tapia R."/>
            <person name="Larimer F."/>
            <person name="Land M."/>
            <person name="Hauser L."/>
            <person name="Woyke T."/>
            <person name="Lovley D."/>
            <person name="Kyrpides N."/>
            <person name="Ivanova N."/>
        </authorList>
    </citation>
    <scope>NUCLEOTIDE SEQUENCE [LARGE SCALE GENOMIC DNA]</scope>
    <source>
        <strain evidence="2">DSM 10642 / AEDII12DO</strain>
    </source>
</reference>
<dbReference type="OrthoDB" id="359410at2157"/>
<accession>D3S2Y3</accession>
<reference evidence="2" key="1">
    <citation type="submission" date="2010-02" db="EMBL/GenBank/DDBJ databases">
        <title>Complete sequence of Ferroglobus placidus DSM 10642.</title>
        <authorList>
            <consortium name="US DOE Joint Genome Institute"/>
            <person name="Lucas S."/>
            <person name="Copeland A."/>
            <person name="Lapidus A."/>
            <person name="Cheng J.-F."/>
            <person name="Bruce D."/>
            <person name="Goodwin L."/>
            <person name="Pitluck S."/>
            <person name="Saunders E."/>
            <person name="Brettin T."/>
            <person name="Detter J.C."/>
            <person name="Han C."/>
            <person name="Tapia R."/>
            <person name="Larimer F."/>
            <person name="Land M."/>
            <person name="Hauser L."/>
            <person name="Kyrpides N."/>
            <person name="Ivanova N."/>
            <person name="Holmes D."/>
            <person name="Lovley D."/>
            <person name="Kyrpides N."/>
            <person name="Anderson I.J."/>
            <person name="Woyke T."/>
        </authorList>
    </citation>
    <scope>NUCLEOTIDE SEQUENCE [LARGE SCALE GENOMIC DNA]</scope>
    <source>
        <strain evidence="2">DSM 10642 / AEDII12DO</strain>
    </source>
</reference>
<evidence type="ECO:0000313" key="2">
    <source>
        <dbReference type="Proteomes" id="UP000002613"/>
    </source>
</evidence>
<proteinExistence type="predicted"/>
<gene>
    <name evidence="1" type="ordered locus">Ferp_0441</name>
</gene>
<keyword evidence="2" id="KW-1185">Reference proteome</keyword>
<dbReference type="Proteomes" id="UP000002613">
    <property type="component" value="Chromosome"/>
</dbReference>
<sequence length="633" mass="73822">MIPEISRILMSYKKSLDKSRSRYESMYKERSKNVERFYNSFLKNLIITLHKEINDPEKRRDVIRLIKNFFRNDKIKFIAVDGTCYKNQLVDYMIFFGASYAIRGTIDLNTYPPKIKYEKFAAEEDVSMVAYVPIPFAELGEVLEENYQFVSSDETRIDLSSIHVLLMQLAEIYLLYSLAKRSALEAPKLLLWDHSISSILASTDVGIITQEGTPKIKLIGFHETGRALLIQDVIIAYSRPWNSELDIPTPKEFRMYNYVIRKAFEKGKEGITLEELSQQSGVSKDRILEKLKESKKLGKYIIKDKNDISSTIEEQPILIFDNDKIFFNEFFRGSWRFVVGIFEYICEKLFKEKDPEALIYRKYTPEGEKECWLTPDDLRFLIAVGLRALIEECWKQGILFVGVVKDSSTKYFSKNYIGICKHLGIYNFDDSLATLPLPWTDRTLLELLPYIDEKIEAPWSTIEFDSVFMQLHLVQTPDGKIEIHGVRGEATNPERVVLRSLAQFYINRNLYTPLTGHVIFIDRIAFPSEDKKYYGDNRLIIETRRLGKIKPVFFKDKNENNIIQKIMLILLSELTKNLYPEVIGYPDPLHKADWGAKSILKKVKPIIDSGEISFRARPLRKTLRELREEVRRS</sequence>
<name>D3S2Y3_FERPA</name>
<dbReference type="RefSeq" id="WP_012964963.1">
    <property type="nucleotide sequence ID" value="NC_013849.1"/>
</dbReference>
<dbReference type="KEGG" id="fpl:Ferp_0441"/>